<evidence type="ECO:0000313" key="3">
    <source>
        <dbReference type="Proteomes" id="UP000593566"/>
    </source>
</evidence>
<reference evidence="2 3" key="1">
    <citation type="journal article" date="2020" name="Genomics">
        <title>Complete, high-quality genomes from long-read metagenomic sequencing of two wolf lichen thalli reveals enigmatic genome architecture.</title>
        <authorList>
            <person name="McKenzie S.K."/>
            <person name="Walston R.F."/>
            <person name="Allen J.L."/>
        </authorList>
    </citation>
    <scope>NUCLEOTIDE SEQUENCE [LARGE SCALE GENOMIC DNA]</scope>
    <source>
        <strain evidence="2">WasteWater1</strain>
    </source>
</reference>
<accession>A0A8H6FAH3</accession>
<dbReference type="AlphaFoldDB" id="A0A8H6FAH3"/>
<dbReference type="GO" id="GO:0008237">
    <property type="term" value="F:metallopeptidase activity"/>
    <property type="evidence" value="ECO:0007669"/>
    <property type="project" value="InterPro"/>
</dbReference>
<protein>
    <submittedName>
        <fullName evidence="2">Uncharacterized protein</fullName>
    </submittedName>
</protein>
<proteinExistence type="predicted"/>
<organism evidence="2 3">
    <name type="scientific">Letharia lupina</name>
    <dbReference type="NCBI Taxonomy" id="560253"/>
    <lineage>
        <taxon>Eukaryota</taxon>
        <taxon>Fungi</taxon>
        <taxon>Dikarya</taxon>
        <taxon>Ascomycota</taxon>
        <taxon>Pezizomycotina</taxon>
        <taxon>Lecanoromycetes</taxon>
        <taxon>OSLEUM clade</taxon>
        <taxon>Lecanoromycetidae</taxon>
        <taxon>Lecanorales</taxon>
        <taxon>Lecanorineae</taxon>
        <taxon>Parmeliaceae</taxon>
        <taxon>Letharia</taxon>
    </lineage>
</organism>
<dbReference type="GeneID" id="59331573"/>
<dbReference type="RefSeq" id="XP_037150163.1">
    <property type="nucleotide sequence ID" value="XM_037294085.1"/>
</dbReference>
<feature type="region of interest" description="Disordered" evidence="1">
    <location>
        <begin position="174"/>
        <end position="195"/>
    </location>
</feature>
<keyword evidence="3" id="KW-1185">Reference proteome</keyword>
<feature type="region of interest" description="Disordered" evidence="1">
    <location>
        <begin position="123"/>
        <end position="151"/>
    </location>
</feature>
<name>A0A8H6FAH3_9LECA</name>
<dbReference type="Proteomes" id="UP000593566">
    <property type="component" value="Unassembled WGS sequence"/>
</dbReference>
<feature type="compositionally biased region" description="Basic and acidic residues" evidence="1">
    <location>
        <begin position="59"/>
        <end position="68"/>
    </location>
</feature>
<dbReference type="InterPro" id="IPR024079">
    <property type="entry name" value="MetalloPept_cat_dom_sf"/>
</dbReference>
<dbReference type="Gene3D" id="3.40.390.10">
    <property type="entry name" value="Collagenase (Catalytic Domain)"/>
    <property type="match status" value="1"/>
</dbReference>
<feature type="region of interest" description="Disordered" evidence="1">
    <location>
        <begin position="40"/>
        <end position="83"/>
    </location>
</feature>
<evidence type="ECO:0000256" key="1">
    <source>
        <dbReference type="SAM" id="MobiDB-lite"/>
    </source>
</evidence>
<dbReference type="EMBL" id="JACCJB010000016">
    <property type="protein sequence ID" value="KAF6220728.1"/>
    <property type="molecule type" value="Genomic_DNA"/>
</dbReference>
<comment type="caution">
    <text evidence="2">The sequence shown here is derived from an EMBL/GenBank/DDBJ whole genome shotgun (WGS) entry which is preliminary data.</text>
</comment>
<evidence type="ECO:0000313" key="2">
    <source>
        <dbReference type="EMBL" id="KAF6220728.1"/>
    </source>
</evidence>
<dbReference type="SUPFAM" id="SSF55486">
    <property type="entry name" value="Metalloproteases ('zincins'), catalytic domain"/>
    <property type="match status" value="1"/>
</dbReference>
<sequence>MMLPEVLAGSYYSSKKDTIICTTWLSKAAFACGYQTPKVMRQAKPEPKKQESQASASRLKGEVWKEAKAAAQASKRPATDAEPYQRPKTLCRMVSEDRYLFAIGTALQPFNYISLESWKKASSARHPSGPAEPSPPKAKDAPSTSEEPSRQDLANRFGALDVEDLDESLNVAASVSPSTLSGEPRKRLSAWDRTSPNDITKSNDYTIQHCSLLTPQVQNALENLYDVLPLAIRETHYGVTSAPYQAFFKNSYYETVVHGILSRVTIGVPLRLEFGKELLVPSLVCALKPDTVIVHKAGQEFDIYDICKGNPTWALMYYPKTSNIFICPLFFLMPTLPAVGNCPTVNEATNQFEGNFTAFWQSQMYMLLHEIAHFYIGVTVEDSVDETMDWNYAFSLSPMNATSNALNYVLFVASVDKGCRDYPQADQPQSFEGRKLGTMLDLLNTSSPDIVESQRLDSVRGRVSPYHTDATNLTFAPKNETSFR</sequence>
<gene>
    <name evidence="2" type="ORF">HO133_003161</name>
</gene>